<dbReference type="InterPro" id="IPR010359">
    <property type="entry name" value="IrrE_HExxH"/>
</dbReference>
<dbReference type="AlphaFoldDB" id="M8CV35"/>
<name>M8CV35_THETY</name>
<dbReference type="Gene3D" id="1.10.10.2910">
    <property type="match status" value="1"/>
</dbReference>
<dbReference type="Proteomes" id="UP000013242">
    <property type="component" value="Unassembled WGS sequence"/>
</dbReference>
<keyword evidence="3" id="KW-1185">Reference proteome</keyword>
<dbReference type="PATRIC" id="fig|1198630.3.peg.2294"/>
<organism evidence="2 3">
    <name type="scientific">Thermoanaerobacter thermohydrosulfuricus WC1</name>
    <dbReference type="NCBI Taxonomy" id="1198630"/>
    <lineage>
        <taxon>Bacteria</taxon>
        <taxon>Bacillati</taxon>
        <taxon>Bacillota</taxon>
        <taxon>Clostridia</taxon>
        <taxon>Thermoanaerobacterales</taxon>
        <taxon>Thermoanaerobacteraceae</taxon>
        <taxon>Thermoanaerobacter</taxon>
    </lineage>
</organism>
<reference evidence="2 3" key="1">
    <citation type="journal article" date="2013" name="PLoS ONE">
        <title>Genomic Evaluation of Thermoanaerobacter spp. for the Construction of Designer Co-Cultures to Improve Lignocellulosic Biofuel Production.</title>
        <authorList>
            <person name="Verbeke T.J."/>
            <person name="Zhang X."/>
            <person name="Henrissat B."/>
            <person name="Spicer V."/>
            <person name="Rydzak T."/>
            <person name="Krokhin O.V."/>
            <person name="Fristensky B."/>
            <person name="Levin D.B."/>
            <person name="Sparling R."/>
        </authorList>
    </citation>
    <scope>NUCLEOTIDE SEQUENCE [LARGE SCALE GENOMIC DNA]</scope>
    <source>
        <strain evidence="2 3">WC1</strain>
    </source>
</reference>
<accession>M8CV35</accession>
<dbReference type="Pfam" id="PF06114">
    <property type="entry name" value="Peptidase_M78"/>
    <property type="match status" value="1"/>
</dbReference>
<dbReference type="PANTHER" id="PTHR43236:SF2">
    <property type="entry name" value="BLL0069 PROTEIN"/>
    <property type="match status" value="1"/>
</dbReference>
<evidence type="ECO:0000313" key="2">
    <source>
        <dbReference type="EMBL" id="EMT38213.1"/>
    </source>
</evidence>
<evidence type="ECO:0000259" key="1">
    <source>
        <dbReference type="Pfam" id="PF06114"/>
    </source>
</evidence>
<protein>
    <submittedName>
        <fullName evidence="2">Putative Zn peptidase</fullName>
    </submittedName>
</protein>
<dbReference type="PANTHER" id="PTHR43236">
    <property type="entry name" value="ANTITOXIN HIGA1"/>
    <property type="match status" value="1"/>
</dbReference>
<evidence type="ECO:0000313" key="3">
    <source>
        <dbReference type="Proteomes" id="UP000013242"/>
    </source>
</evidence>
<gene>
    <name evidence="2" type="ORF">TthWC1_2289</name>
</gene>
<dbReference type="RefSeq" id="WP_004403775.1">
    <property type="nucleotide sequence ID" value="NZ_KB731303.1"/>
</dbReference>
<dbReference type="HOGENOM" id="CLU_122894_1_1_9"/>
<sequence>MEIKDIVRKLIKKYKTSDPYELANYLNIIVLIDNLDESIRGYFHYFKRNKIIHINSKLSDKDKRIVLAHELGHAILHPRLNIIFMERNTYFIKSKYEYEANKFAAELLIDDDDLKVMYNETIGSIAGTLGVNEELVAYKLNKIHI</sequence>
<feature type="domain" description="IrrE N-terminal-like" evidence="1">
    <location>
        <begin position="25"/>
        <end position="141"/>
    </location>
</feature>
<dbReference type="InterPro" id="IPR052345">
    <property type="entry name" value="Rad_response_metalloprotease"/>
</dbReference>
<comment type="caution">
    <text evidence="2">The sequence shown here is derived from an EMBL/GenBank/DDBJ whole genome shotgun (WGS) entry which is preliminary data.</text>
</comment>
<proteinExistence type="predicted"/>
<dbReference type="EMBL" id="AMYG01000055">
    <property type="protein sequence ID" value="EMT38213.1"/>
    <property type="molecule type" value="Genomic_DNA"/>
</dbReference>